<dbReference type="SUPFAM" id="SSF55816">
    <property type="entry name" value="5'-nucleotidase (syn. UDP-sugar hydrolase), C-terminal domain"/>
    <property type="match status" value="1"/>
</dbReference>
<reference evidence="6 7" key="1">
    <citation type="submission" date="2020-12" db="EMBL/GenBank/DDBJ databases">
        <title>FDA dAtabase for Regulatory Grade micrObial Sequences (FDA-ARGOS): Supporting development and validation of Infectious Disease Dx tests.</title>
        <authorList>
            <person name="Sproer C."/>
            <person name="Gronow S."/>
            <person name="Severitt S."/>
            <person name="Schroder I."/>
            <person name="Tallon L."/>
            <person name="Sadzewicz L."/>
            <person name="Zhao X."/>
            <person name="Boylan J."/>
            <person name="Ott S."/>
            <person name="Bowen H."/>
            <person name="Vavikolanu K."/>
            <person name="Mehta A."/>
            <person name="Aluvathingal J."/>
            <person name="Nadendla S."/>
            <person name="Lowell S."/>
            <person name="Myers T."/>
            <person name="Yan Y."/>
            <person name="Sichtig H."/>
        </authorList>
    </citation>
    <scope>NUCLEOTIDE SEQUENCE [LARGE SCALE GENOMIC DNA]</scope>
    <source>
        <strain evidence="6 7">FDAARGOS_907</strain>
    </source>
</reference>
<accession>A0A7T2SUL3</accession>
<dbReference type="EMBL" id="CP065673">
    <property type="protein sequence ID" value="QPS21962.1"/>
    <property type="molecule type" value="Genomic_DNA"/>
</dbReference>
<evidence type="ECO:0000256" key="2">
    <source>
        <dbReference type="ARBA" id="ARBA00022729"/>
    </source>
</evidence>
<protein>
    <submittedName>
        <fullName evidence="6">5'-nucleotidase C-terminal domain-containing protein</fullName>
    </submittedName>
</protein>
<dbReference type="Pfam" id="PF00149">
    <property type="entry name" value="Metallophos"/>
    <property type="match status" value="1"/>
</dbReference>
<dbReference type="RefSeq" id="WP_063202491.1">
    <property type="nucleotide sequence ID" value="NZ_CAMITG010000006.1"/>
</dbReference>
<dbReference type="Gene3D" id="3.60.21.10">
    <property type="match status" value="1"/>
</dbReference>
<dbReference type="Pfam" id="PF02872">
    <property type="entry name" value="5_nucleotid_C"/>
    <property type="match status" value="1"/>
</dbReference>
<keyword evidence="3" id="KW-0378">Hydrolase</keyword>
<dbReference type="InterPro" id="IPR029052">
    <property type="entry name" value="Metallo-depent_PP-like"/>
</dbReference>
<evidence type="ECO:0000259" key="5">
    <source>
        <dbReference type="Pfam" id="PF02872"/>
    </source>
</evidence>
<feature type="domain" description="Calcineurin-like phosphoesterase" evidence="4">
    <location>
        <begin position="25"/>
        <end position="243"/>
    </location>
</feature>
<evidence type="ECO:0000256" key="3">
    <source>
        <dbReference type="RuleBase" id="RU362119"/>
    </source>
</evidence>
<comment type="similarity">
    <text evidence="1 3">Belongs to the 5'-nucleotidase family.</text>
</comment>
<evidence type="ECO:0000256" key="1">
    <source>
        <dbReference type="ARBA" id="ARBA00006654"/>
    </source>
</evidence>
<dbReference type="PROSITE" id="PS00786">
    <property type="entry name" value="5_NUCLEOTIDASE_2"/>
    <property type="match status" value="1"/>
</dbReference>
<evidence type="ECO:0000313" key="7">
    <source>
        <dbReference type="Proteomes" id="UP000594967"/>
    </source>
</evidence>
<keyword evidence="3" id="KW-0547">Nucleotide-binding</keyword>
<feature type="signal peptide" evidence="3">
    <location>
        <begin position="1"/>
        <end position="18"/>
    </location>
</feature>
<dbReference type="InterPro" id="IPR006146">
    <property type="entry name" value="5'-Nucleotdase_CS"/>
</dbReference>
<feature type="domain" description="5'-Nucleotidase C-terminal" evidence="5">
    <location>
        <begin position="339"/>
        <end position="488"/>
    </location>
</feature>
<dbReference type="InterPro" id="IPR008334">
    <property type="entry name" value="5'-Nucleotdase_C"/>
</dbReference>
<dbReference type="PANTHER" id="PTHR11575">
    <property type="entry name" value="5'-NUCLEOTIDASE-RELATED"/>
    <property type="match status" value="1"/>
</dbReference>
<dbReference type="InterPro" id="IPR006179">
    <property type="entry name" value="5_nucleotidase/apyrase"/>
</dbReference>
<dbReference type="PRINTS" id="PR01607">
    <property type="entry name" value="APYRASEFAMLY"/>
</dbReference>
<keyword evidence="7" id="KW-1185">Reference proteome</keyword>
<dbReference type="InterPro" id="IPR004843">
    <property type="entry name" value="Calcineurin-like_PHP"/>
</dbReference>
<gene>
    <name evidence="6" type="ORF">I6G64_06045</name>
</gene>
<sequence>MKKILFASVLGLSGSAIAAETVNITLLGTSDLHGTFVPWDYASDTENLAGSLSQIATQIKKLRTEQPNLILVDAGDTIQGNFVETFKHEAISPMMLGFNALKYDVWVVGNHEFDFGLPVLATPLKQFEGTALAGNIFWDNGKQFLPAYKIIERQGVKIGIIGMDTPMTAEFAKGTDRTKGLNFTDPVQAVKNVISEIDGQVDAIVLVAHMGIDNENQRPGTGVADIANANPQLAAIVAGHMHVKIDKAVVNGVIITEPDKYGRALSRIDLQFERRDGKFALINKDSFTYPIKGITPDSGMLALYQPYHDILRANANRVVATLTGSDLVPADEIKGIPQVHIQDTGISALFQQAARYYAPQAQVIALQIDNDSAKLDVGEIKAKDIAFNYQYAGGEITVYQLNGKALKQYMEWSAGYFNQLKPGDVTYSFNPARRSSKYSTNDFFDGVTYSIDLRQPAGSRITDLHLADGTPVTDEMPIRLGMNSYRMGHLTQKGGALEGQSFPVLSDSKAQYGEEEGTIRNLTLRYLTEVKKGQYQGLPQQRWKLVGMEGYEPQRAIVKSLLNQGIIRVPTTDDGRYTNVASINVKDALFSDAAGYNAALSSLEKQRGNSNDAMQKQRLQDRITLIKALNSF</sequence>
<dbReference type="Gene3D" id="3.90.780.10">
    <property type="entry name" value="5'-Nucleotidase, C-terminal domain"/>
    <property type="match status" value="1"/>
</dbReference>
<dbReference type="Proteomes" id="UP000594967">
    <property type="component" value="Chromosome"/>
</dbReference>
<evidence type="ECO:0000259" key="4">
    <source>
        <dbReference type="Pfam" id="PF00149"/>
    </source>
</evidence>
<keyword evidence="2 3" id="KW-0732">Signal</keyword>
<proteinExistence type="inferred from homology"/>
<dbReference type="InterPro" id="IPR036907">
    <property type="entry name" value="5'-Nucleotdase_C_sf"/>
</dbReference>
<feature type="chain" id="PRO_5044971867" evidence="3">
    <location>
        <begin position="19"/>
        <end position="632"/>
    </location>
</feature>
<dbReference type="SUPFAM" id="SSF56300">
    <property type="entry name" value="Metallo-dependent phosphatases"/>
    <property type="match status" value="1"/>
</dbReference>
<organism evidence="6 7">
    <name type="scientific">Serratia plymuthica</name>
    <dbReference type="NCBI Taxonomy" id="82996"/>
    <lineage>
        <taxon>Bacteria</taxon>
        <taxon>Pseudomonadati</taxon>
        <taxon>Pseudomonadota</taxon>
        <taxon>Gammaproteobacteria</taxon>
        <taxon>Enterobacterales</taxon>
        <taxon>Yersiniaceae</taxon>
        <taxon>Serratia</taxon>
    </lineage>
</organism>
<name>A0A7T2SUL3_SERPL</name>
<evidence type="ECO:0000313" key="6">
    <source>
        <dbReference type="EMBL" id="QPS21962.1"/>
    </source>
</evidence>
<dbReference type="PANTHER" id="PTHR11575:SF6">
    <property type="entry name" value="2',3'-CYCLIC-NUCLEOTIDE 2'-PHOSPHODIESTERASE_3'-NUCLEOTIDASE"/>
    <property type="match status" value="1"/>
</dbReference>